<dbReference type="Proteomes" id="UP001152795">
    <property type="component" value="Unassembled WGS sequence"/>
</dbReference>
<reference evidence="1" key="1">
    <citation type="submission" date="2020-04" db="EMBL/GenBank/DDBJ databases">
        <authorList>
            <person name="Alioto T."/>
            <person name="Alioto T."/>
            <person name="Gomez Garrido J."/>
        </authorList>
    </citation>
    <scope>NUCLEOTIDE SEQUENCE</scope>
    <source>
        <strain evidence="1">A484AB</strain>
    </source>
</reference>
<dbReference type="OrthoDB" id="5989186at2759"/>
<sequence length="175" mass="20626">MAKYVDRLRTWTNPTIVVSQHRPKLQDGLLDKGTTGVNMERLKSSLALLESALKERSKQIEIQARENNFLRKELRRKDSIINEYDRMLKLYKFKENQELGKLRKEIGKLRHTIMDNNMLIREHENRIDQLQNKNEKLMSVMKPQTSVIPRVRAQGVSAPPMTFSVDSLRRWPKNT</sequence>
<name>A0A6S7HR97_PARCT</name>
<proteinExistence type="predicted"/>
<comment type="caution">
    <text evidence="1">The sequence shown here is derived from an EMBL/GenBank/DDBJ whole genome shotgun (WGS) entry which is preliminary data.</text>
</comment>
<accession>A0A6S7HR97</accession>
<gene>
    <name evidence="1" type="ORF">PACLA_8A005531</name>
</gene>
<feature type="non-terminal residue" evidence="1">
    <location>
        <position position="1"/>
    </location>
</feature>
<keyword evidence="2" id="KW-1185">Reference proteome</keyword>
<dbReference type="EMBL" id="CACRXK020005309">
    <property type="protein sequence ID" value="CAB4005770.1"/>
    <property type="molecule type" value="Genomic_DNA"/>
</dbReference>
<protein>
    <submittedName>
        <fullName evidence="1">Uncharacterized protein</fullName>
    </submittedName>
</protein>
<dbReference type="AlphaFoldDB" id="A0A6S7HR97"/>
<evidence type="ECO:0000313" key="1">
    <source>
        <dbReference type="EMBL" id="CAB4005770.1"/>
    </source>
</evidence>
<organism evidence="1 2">
    <name type="scientific">Paramuricea clavata</name>
    <name type="common">Red gorgonian</name>
    <name type="synonym">Violescent sea-whip</name>
    <dbReference type="NCBI Taxonomy" id="317549"/>
    <lineage>
        <taxon>Eukaryota</taxon>
        <taxon>Metazoa</taxon>
        <taxon>Cnidaria</taxon>
        <taxon>Anthozoa</taxon>
        <taxon>Octocorallia</taxon>
        <taxon>Malacalcyonacea</taxon>
        <taxon>Plexauridae</taxon>
        <taxon>Paramuricea</taxon>
    </lineage>
</organism>
<evidence type="ECO:0000313" key="2">
    <source>
        <dbReference type="Proteomes" id="UP001152795"/>
    </source>
</evidence>